<dbReference type="InterPro" id="IPR013767">
    <property type="entry name" value="PAS_fold"/>
</dbReference>
<keyword evidence="5" id="KW-0349">Heme</keyword>
<sequence>MSDPVGQSSRLAQELQEQTLSESRLAAVLDTAVFPIIVMDEQARMLIFNKACERTFGYSAEEAIGRNVKMIMPPEEANRHDQYLLNYYATGEKKIIGIGRRVRGAHRDGTVIPVELAVGEAMTPDGRQFIGIMRDLRAEVEADERANALQTELIRFARINAMDEMGAALAHELNQPLTAVMLYLQAVNRAAKKQVEKGSLAPEITEILGKAVNEADRAGKIIQRMRRFIEKRETERQKVLLPDLVDETIEFAIVGARGHDVEIVRRHEDGLVPVEIDQVQIQQVLVNLMRNALEAVRVAVVKRILVETFRDEQWEKVSVTDSGAGVPPELVPDLFRAFSSRTKGGVGLGLAISRTIAQSHGGDLTVDPGGGGRGATFTLALPIERPLAPRHPTGRTGE</sequence>
<evidence type="ECO:0000256" key="2">
    <source>
        <dbReference type="ARBA" id="ARBA00001971"/>
    </source>
</evidence>
<evidence type="ECO:0000256" key="4">
    <source>
        <dbReference type="ARBA" id="ARBA00022553"/>
    </source>
</evidence>
<evidence type="ECO:0000256" key="13">
    <source>
        <dbReference type="ARBA" id="ARBA00070616"/>
    </source>
</evidence>
<dbReference type="CDD" id="cd00082">
    <property type="entry name" value="HisKA"/>
    <property type="match status" value="1"/>
</dbReference>
<dbReference type="InterPro" id="IPR003661">
    <property type="entry name" value="HisK_dim/P_dom"/>
</dbReference>
<evidence type="ECO:0000256" key="8">
    <source>
        <dbReference type="ARBA" id="ARBA00022777"/>
    </source>
</evidence>
<accession>V4RTM4</accession>
<keyword evidence="6" id="KW-0808">Transferase</keyword>
<dbReference type="GO" id="GO:0000155">
    <property type="term" value="F:phosphorelay sensor kinase activity"/>
    <property type="evidence" value="ECO:0007669"/>
    <property type="project" value="InterPro"/>
</dbReference>
<dbReference type="Pfam" id="PF00512">
    <property type="entry name" value="HisKA"/>
    <property type="match status" value="1"/>
</dbReference>
<dbReference type="SUPFAM" id="SSF47384">
    <property type="entry name" value="Homodimeric domain of signal transducing histidine kinase"/>
    <property type="match status" value="1"/>
</dbReference>
<dbReference type="InterPro" id="IPR036890">
    <property type="entry name" value="HATPase_C_sf"/>
</dbReference>
<dbReference type="InterPro" id="IPR036097">
    <property type="entry name" value="HisK_dim/P_sf"/>
</dbReference>
<evidence type="ECO:0000313" key="17">
    <source>
        <dbReference type="Proteomes" id="UP000017819"/>
    </source>
</evidence>
<gene>
    <name evidence="16" type="ORF">N177_0930</name>
</gene>
<dbReference type="OrthoDB" id="9789238at2"/>
<evidence type="ECO:0000256" key="10">
    <source>
        <dbReference type="ARBA" id="ARBA00023004"/>
    </source>
</evidence>
<dbReference type="SUPFAM" id="SSF55874">
    <property type="entry name" value="ATPase domain of HSP90 chaperone/DNA topoisomerase II/histidine kinase"/>
    <property type="match status" value="1"/>
</dbReference>
<feature type="domain" description="PAS" evidence="15">
    <location>
        <begin position="21"/>
        <end position="92"/>
    </location>
</feature>
<keyword evidence="11" id="KW-0902">Two-component regulatory system</keyword>
<dbReference type="RefSeq" id="WP_023431076.1">
    <property type="nucleotide sequence ID" value="NZ_AWXZ01000015.1"/>
</dbReference>
<evidence type="ECO:0000256" key="1">
    <source>
        <dbReference type="ARBA" id="ARBA00000085"/>
    </source>
</evidence>
<dbReference type="Pfam" id="PF00989">
    <property type="entry name" value="PAS"/>
    <property type="match status" value="1"/>
</dbReference>
<reference evidence="16 17" key="1">
    <citation type="journal article" date="2014" name="Genome Announc.">
        <title>Draft Genome Sequence of Lutibaculum baratangense Strain AMV1T, Isolated from a Mud Volcano in Andamans, India.</title>
        <authorList>
            <person name="Singh A."/>
            <person name="Sreenivas A."/>
            <person name="Sathyanarayana Reddy G."/>
            <person name="Pinnaka A.K."/>
            <person name="Shivaji S."/>
        </authorList>
    </citation>
    <scope>NUCLEOTIDE SEQUENCE [LARGE SCALE GENOMIC DNA]</scope>
    <source>
        <strain evidence="16 17">AMV1</strain>
    </source>
</reference>
<dbReference type="AlphaFoldDB" id="V4RTM4"/>
<keyword evidence="17" id="KW-1185">Reference proteome</keyword>
<dbReference type="NCBIfam" id="TIGR00229">
    <property type="entry name" value="sensory_box"/>
    <property type="match status" value="1"/>
</dbReference>
<dbReference type="InterPro" id="IPR005467">
    <property type="entry name" value="His_kinase_dom"/>
</dbReference>
<dbReference type="FunFam" id="3.30.450.20:FF:000060">
    <property type="entry name" value="Sensor protein FixL"/>
    <property type="match status" value="1"/>
</dbReference>
<dbReference type="InterPro" id="IPR003594">
    <property type="entry name" value="HATPase_dom"/>
</dbReference>
<dbReference type="PROSITE" id="PS50109">
    <property type="entry name" value="HIS_KIN"/>
    <property type="match status" value="1"/>
</dbReference>
<dbReference type="InterPro" id="IPR004358">
    <property type="entry name" value="Sig_transdc_His_kin-like_C"/>
</dbReference>
<keyword evidence="4" id="KW-0597">Phosphoprotein</keyword>
<dbReference type="STRING" id="631454.N177_0930"/>
<dbReference type="PROSITE" id="PS50112">
    <property type="entry name" value="PAS"/>
    <property type="match status" value="1"/>
</dbReference>
<evidence type="ECO:0000256" key="3">
    <source>
        <dbReference type="ARBA" id="ARBA00012438"/>
    </source>
</evidence>
<feature type="domain" description="Histidine kinase" evidence="14">
    <location>
        <begin position="168"/>
        <end position="385"/>
    </location>
</feature>
<evidence type="ECO:0000259" key="15">
    <source>
        <dbReference type="PROSITE" id="PS50112"/>
    </source>
</evidence>
<comment type="cofactor">
    <cofactor evidence="2">
        <name>heme</name>
        <dbReference type="ChEBI" id="CHEBI:30413"/>
    </cofactor>
</comment>
<keyword evidence="5" id="KW-0479">Metal-binding</keyword>
<comment type="caution">
    <text evidence="16">The sequence shown here is derived from an EMBL/GenBank/DDBJ whole genome shotgun (WGS) entry which is preliminary data.</text>
</comment>
<dbReference type="PRINTS" id="PR00344">
    <property type="entry name" value="BCTRLSENSOR"/>
</dbReference>
<dbReference type="eggNOG" id="COG4191">
    <property type="taxonomic scope" value="Bacteria"/>
</dbReference>
<dbReference type="GO" id="GO:0006355">
    <property type="term" value="P:regulation of DNA-templated transcription"/>
    <property type="evidence" value="ECO:0007669"/>
    <property type="project" value="InterPro"/>
</dbReference>
<keyword evidence="7" id="KW-0547">Nucleotide-binding</keyword>
<dbReference type="InterPro" id="IPR035965">
    <property type="entry name" value="PAS-like_dom_sf"/>
</dbReference>
<evidence type="ECO:0000256" key="12">
    <source>
        <dbReference type="ARBA" id="ARBA00059827"/>
    </source>
</evidence>
<dbReference type="SMART" id="SM00388">
    <property type="entry name" value="HisKA"/>
    <property type="match status" value="1"/>
</dbReference>
<dbReference type="Gene3D" id="1.10.287.130">
    <property type="match status" value="1"/>
</dbReference>
<dbReference type="SMART" id="SM00387">
    <property type="entry name" value="HATPase_c"/>
    <property type="match status" value="1"/>
</dbReference>
<dbReference type="GO" id="GO:0005524">
    <property type="term" value="F:ATP binding"/>
    <property type="evidence" value="ECO:0007669"/>
    <property type="project" value="UniProtKB-KW"/>
</dbReference>
<protein>
    <recommendedName>
        <fullName evidence="13">Sensor protein FixL</fullName>
        <ecNumber evidence="3">2.7.13.3</ecNumber>
    </recommendedName>
</protein>
<keyword evidence="8 16" id="KW-0418">Kinase</keyword>
<keyword evidence="10" id="KW-0408">Iron</keyword>
<evidence type="ECO:0000259" key="14">
    <source>
        <dbReference type="PROSITE" id="PS50109"/>
    </source>
</evidence>
<dbReference type="PANTHER" id="PTHR43065:SF10">
    <property type="entry name" value="PEROXIDE STRESS-ACTIVATED HISTIDINE KINASE MAK3"/>
    <property type="match status" value="1"/>
</dbReference>
<dbReference type="CDD" id="cd00130">
    <property type="entry name" value="PAS"/>
    <property type="match status" value="1"/>
</dbReference>
<proteinExistence type="predicted"/>
<comment type="catalytic activity">
    <reaction evidence="1">
        <text>ATP + protein L-histidine = ADP + protein N-phospho-L-histidine.</text>
        <dbReference type="EC" id="2.7.13.3"/>
    </reaction>
</comment>
<dbReference type="EMBL" id="AWXZ01000015">
    <property type="protein sequence ID" value="ESR26430.1"/>
    <property type="molecule type" value="Genomic_DNA"/>
</dbReference>
<keyword evidence="9" id="KW-0067">ATP-binding</keyword>
<name>V4RTM4_9HYPH</name>
<evidence type="ECO:0000256" key="6">
    <source>
        <dbReference type="ARBA" id="ARBA00022679"/>
    </source>
</evidence>
<evidence type="ECO:0000256" key="5">
    <source>
        <dbReference type="ARBA" id="ARBA00022617"/>
    </source>
</evidence>
<evidence type="ECO:0000256" key="11">
    <source>
        <dbReference type="ARBA" id="ARBA00023012"/>
    </source>
</evidence>
<organism evidence="16 17">
    <name type="scientific">Lutibaculum baratangense AMV1</name>
    <dbReference type="NCBI Taxonomy" id="631454"/>
    <lineage>
        <taxon>Bacteria</taxon>
        <taxon>Pseudomonadati</taxon>
        <taxon>Pseudomonadota</taxon>
        <taxon>Alphaproteobacteria</taxon>
        <taxon>Hyphomicrobiales</taxon>
        <taxon>Tepidamorphaceae</taxon>
        <taxon>Lutibaculum</taxon>
    </lineage>
</organism>
<dbReference type="InterPro" id="IPR000014">
    <property type="entry name" value="PAS"/>
</dbReference>
<comment type="function">
    <text evidence="12">Putative oxygen sensor; modulates the activity of FixJ, a transcriptional activator of nitrogen fixation fixK gene. FixL probably acts as a kinase that phosphorylates FixJ.</text>
</comment>
<evidence type="ECO:0000313" key="16">
    <source>
        <dbReference type="EMBL" id="ESR26430.1"/>
    </source>
</evidence>
<dbReference type="Gene3D" id="3.30.565.10">
    <property type="entry name" value="Histidine kinase-like ATPase, C-terminal domain"/>
    <property type="match status" value="1"/>
</dbReference>
<evidence type="ECO:0000256" key="7">
    <source>
        <dbReference type="ARBA" id="ARBA00022741"/>
    </source>
</evidence>
<dbReference type="Gene3D" id="3.30.450.20">
    <property type="entry name" value="PAS domain"/>
    <property type="match status" value="1"/>
</dbReference>
<dbReference type="SMART" id="SM00091">
    <property type="entry name" value="PAS"/>
    <property type="match status" value="1"/>
</dbReference>
<dbReference type="PANTHER" id="PTHR43065">
    <property type="entry name" value="SENSOR HISTIDINE KINASE"/>
    <property type="match status" value="1"/>
</dbReference>
<dbReference type="SUPFAM" id="SSF55785">
    <property type="entry name" value="PYP-like sensor domain (PAS domain)"/>
    <property type="match status" value="1"/>
</dbReference>
<dbReference type="Proteomes" id="UP000017819">
    <property type="component" value="Unassembled WGS sequence"/>
</dbReference>
<dbReference type="Pfam" id="PF02518">
    <property type="entry name" value="HATPase_c"/>
    <property type="match status" value="1"/>
</dbReference>
<dbReference type="EC" id="2.7.13.3" evidence="3"/>
<evidence type="ECO:0000256" key="9">
    <source>
        <dbReference type="ARBA" id="ARBA00022840"/>
    </source>
</evidence>